<evidence type="ECO:0000313" key="1">
    <source>
        <dbReference type="EMBL" id="KKL23857.1"/>
    </source>
</evidence>
<reference evidence="1" key="1">
    <citation type="journal article" date="2015" name="Nature">
        <title>Complex archaea that bridge the gap between prokaryotes and eukaryotes.</title>
        <authorList>
            <person name="Spang A."/>
            <person name="Saw J.H."/>
            <person name="Jorgensen S.L."/>
            <person name="Zaremba-Niedzwiedzka K."/>
            <person name="Martijn J."/>
            <person name="Lind A.E."/>
            <person name="van Eijk R."/>
            <person name="Schleper C."/>
            <person name="Guy L."/>
            <person name="Ettema T.J."/>
        </authorList>
    </citation>
    <scope>NUCLEOTIDE SEQUENCE</scope>
</reference>
<name>A0A0F9CBU8_9ZZZZ</name>
<sequence>MLIKFDSTFKEALKIARETDFEAQGVRLVGISAIGGFTYMQIEPLASDGVLSDIEASIGRVKAEAVMSIPPSGYHKMYEIYANKVDSEYHLNMVVETEPE</sequence>
<proteinExistence type="predicted"/>
<dbReference type="EMBL" id="LAZR01036813">
    <property type="protein sequence ID" value="KKL23857.1"/>
    <property type="molecule type" value="Genomic_DNA"/>
</dbReference>
<dbReference type="AlphaFoldDB" id="A0A0F9CBU8"/>
<protein>
    <submittedName>
        <fullName evidence="1">Uncharacterized protein</fullName>
    </submittedName>
</protein>
<organism evidence="1">
    <name type="scientific">marine sediment metagenome</name>
    <dbReference type="NCBI Taxonomy" id="412755"/>
    <lineage>
        <taxon>unclassified sequences</taxon>
        <taxon>metagenomes</taxon>
        <taxon>ecological metagenomes</taxon>
    </lineage>
</organism>
<comment type="caution">
    <text evidence="1">The sequence shown here is derived from an EMBL/GenBank/DDBJ whole genome shotgun (WGS) entry which is preliminary data.</text>
</comment>
<gene>
    <name evidence="1" type="ORF">LCGC14_2421170</name>
</gene>
<accession>A0A0F9CBU8</accession>